<evidence type="ECO:0000259" key="4">
    <source>
        <dbReference type="PROSITE" id="PS50995"/>
    </source>
</evidence>
<dbReference type="PANTHER" id="PTHR35790">
    <property type="entry name" value="HTH-TYPE TRANSCRIPTIONAL REGULATOR PCHR"/>
    <property type="match status" value="1"/>
</dbReference>
<dbReference type="InterPro" id="IPR047894">
    <property type="entry name" value="AdcR-like"/>
</dbReference>
<proteinExistence type="predicted"/>
<accession>A0A5C5SA34</accession>
<name>A0A5C5SA34_9STRE</name>
<feature type="domain" description="HTH marR-type" evidence="4">
    <location>
        <begin position="1"/>
        <end position="146"/>
    </location>
</feature>
<dbReference type="EMBL" id="VOHL01000008">
    <property type="protein sequence ID" value="TWS96456.1"/>
    <property type="molecule type" value="Genomic_DNA"/>
</dbReference>
<evidence type="ECO:0000256" key="1">
    <source>
        <dbReference type="ARBA" id="ARBA00023015"/>
    </source>
</evidence>
<dbReference type="InterPro" id="IPR000835">
    <property type="entry name" value="HTH_MarR-typ"/>
</dbReference>
<dbReference type="InterPro" id="IPR036388">
    <property type="entry name" value="WH-like_DNA-bd_sf"/>
</dbReference>
<comment type="caution">
    <text evidence="5">The sequence shown here is derived from an EMBL/GenBank/DDBJ whole genome shotgun (WGS) entry which is preliminary data.</text>
</comment>
<reference evidence="5 6" key="1">
    <citation type="submission" date="2019-08" db="EMBL/GenBank/DDBJ databases">
        <authorList>
            <person name="Lei W."/>
        </authorList>
    </citation>
    <scope>NUCLEOTIDE SEQUENCE [LARGE SCALE GENOMIC DNA]</scope>
    <source>
        <strain evidence="5 6">CCUG 66496</strain>
    </source>
</reference>
<dbReference type="InterPro" id="IPR052067">
    <property type="entry name" value="Metal_resp_HTH_trans_reg"/>
</dbReference>
<dbReference type="OrthoDB" id="2319602at2"/>
<dbReference type="Proteomes" id="UP000317430">
    <property type="component" value="Unassembled WGS sequence"/>
</dbReference>
<dbReference type="CDD" id="cd00090">
    <property type="entry name" value="HTH_ARSR"/>
    <property type="match status" value="1"/>
</dbReference>
<keyword evidence="3" id="KW-0804">Transcription</keyword>
<dbReference type="PANTHER" id="PTHR35790:SF4">
    <property type="entry name" value="HTH-TYPE TRANSCRIPTIONAL REGULATOR PCHR"/>
    <property type="match status" value="1"/>
</dbReference>
<dbReference type="SMART" id="SM00347">
    <property type="entry name" value="HTH_MARR"/>
    <property type="match status" value="1"/>
</dbReference>
<evidence type="ECO:0000256" key="3">
    <source>
        <dbReference type="ARBA" id="ARBA00023163"/>
    </source>
</evidence>
<protein>
    <submittedName>
        <fullName evidence="5">MarR family transcriptional regulator</fullName>
    </submittedName>
</protein>
<keyword evidence="1" id="KW-0805">Transcription regulation</keyword>
<gene>
    <name evidence="5" type="ORF">FRX57_07105</name>
</gene>
<dbReference type="GO" id="GO:0003677">
    <property type="term" value="F:DNA binding"/>
    <property type="evidence" value="ECO:0007669"/>
    <property type="project" value="UniProtKB-KW"/>
</dbReference>
<dbReference type="Gene3D" id="6.10.140.1680">
    <property type="match status" value="1"/>
</dbReference>
<dbReference type="PRINTS" id="PR00598">
    <property type="entry name" value="HTHMARR"/>
</dbReference>
<dbReference type="PROSITE" id="PS50995">
    <property type="entry name" value="HTH_MARR_2"/>
    <property type="match status" value="1"/>
</dbReference>
<dbReference type="GO" id="GO:0003700">
    <property type="term" value="F:DNA-binding transcription factor activity"/>
    <property type="evidence" value="ECO:0007669"/>
    <property type="project" value="InterPro"/>
</dbReference>
<dbReference type="GO" id="GO:0008270">
    <property type="term" value="F:zinc ion binding"/>
    <property type="evidence" value="ECO:0007669"/>
    <property type="project" value="InterPro"/>
</dbReference>
<dbReference type="SUPFAM" id="SSF46785">
    <property type="entry name" value="Winged helix' DNA-binding domain"/>
    <property type="match status" value="1"/>
</dbReference>
<evidence type="ECO:0000313" key="6">
    <source>
        <dbReference type="Proteomes" id="UP000317430"/>
    </source>
</evidence>
<dbReference type="Pfam" id="PF01047">
    <property type="entry name" value="MarR"/>
    <property type="match status" value="1"/>
</dbReference>
<keyword evidence="6" id="KW-1185">Reference proteome</keyword>
<dbReference type="AlphaFoldDB" id="A0A5C5SA34"/>
<keyword evidence="2" id="KW-0238">DNA-binding</keyword>
<dbReference type="Gene3D" id="1.10.10.10">
    <property type="entry name" value="Winged helix-like DNA-binding domain superfamily/Winged helix DNA-binding domain"/>
    <property type="match status" value="1"/>
</dbReference>
<dbReference type="InterPro" id="IPR036390">
    <property type="entry name" value="WH_DNA-bd_sf"/>
</dbReference>
<evidence type="ECO:0000313" key="5">
    <source>
        <dbReference type="EMBL" id="TWS96456.1"/>
    </source>
</evidence>
<dbReference type="Gene3D" id="6.10.250.2360">
    <property type="match status" value="1"/>
</dbReference>
<dbReference type="InterPro" id="IPR011991">
    <property type="entry name" value="ArsR-like_HTH"/>
</dbReference>
<evidence type="ECO:0000256" key="2">
    <source>
        <dbReference type="ARBA" id="ARBA00023125"/>
    </source>
</evidence>
<sequence length="151" mass="17383">MRWFIMLAKQIDALVKAVILKAENQQELLIGSCQSGFELTNTQEHILMLLAEEDLTNSDLAKRLRVSQPAITKAIKNLEDQDLLSRRKHPEDARRSQLVLTTKALPIAQEHAQHHLQTLQVYQAILQRFSSEEQAVLERFVQAFTQRLEVD</sequence>
<dbReference type="NCBIfam" id="NF038251">
    <property type="entry name" value="AdcR_fam_Zn_TF"/>
    <property type="match status" value="1"/>
</dbReference>
<organism evidence="5 6">
    <name type="scientific">Streptococcus cuniculipharyngis</name>
    <dbReference type="NCBI Taxonomy" id="1562651"/>
    <lineage>
        <taxon>Bacteria</taxon>
        <taxon>Bacillati</taxon>
        <taxon>Bacillota</taxon>
        <taxon>Bacilli</taxon>
        <taxon>Lactobacillales</taxon>
        <taxon>Streptococcaceae</taxon>
        <taxon>Streptococcus</taxon>
    </lineage>
</organism>